<evidence type="ECO:0000256" key="1">
    <source>
        <dbReference type="ARBA" id="ARBA00010716"/>
    </source>
</evidence>
<dbReference type="Gene3D" id="2.30.40.10">
    <property type="entry name" value="Urease, subunit C, domain 1"/>
    <property type="match status" value="1"/>
</dbReference>
<dbReference type="STRING" id="1802559.A2372_01505"/>
<dbReference type="InterPro" id="IPR023100">
    <property type="entry name" value="D-aminoacylase_insert_dom_sf"/>
</dbReference>
<dbReference type="PANTHER" id="PTHR11113:SF14">
    <property type="entry name" value="N-ACETYLGLUCOSAMINE-6-PHOSPHATE DEACETYLASE"/>
    <property type="match status" value="1"/>
</dbReference>
<reference evidence="3 4" key="1">
    <citation type="journal article" date="2016" name="Nat. Commun.">
        <title>Thousands of microbial genomes shed light on interconnected biogeochemical processes in an aquifer system.</title>
        <authorList>
            <person name="Anantharaman K."/>
            <person name="Brown C.T."/>
            <person name="Hug L.A."/>
            <person name="Sharon I."/>
            <person name="Castelle C.J."/>
            <person name="Probst A.J."/>
            <person name="Thomas B.C."/>
            <person name="Singh A."/>
            <person name="Wilkins M.J."/>
            <person name="Karaoz U."/>
            <person name="Brodie E.L."/>
            <person name="Williams K.H."/>
            <person name="Hubbard S.S."/>
            <person name="Banfield J.F."/>
        </authorList>
    </citation>
    <scope>NUCLEOTIDE SEQUENCE [LARGE SCALE GENOMIC DNA]</scope>
</reference>
<evidence type="ECO:0008006" key="5">
    <source>
        <dbReference type="Google" id="ProtNLM"/>
    </source>
</evidence>
<dbReference type="GO" id="GO:0008448">
    <property type="term" value="F:N-acetylglucosamine-6-phosphate deacetylase activity"/>
    <property type="evidence" value="ECO:0007669"/>
    <property type="project" value="TreeGrafter"/>
</dbReference>
<evidence type="ECO:0000313" key="3">
    <source>
        <dbReference type="EMBL" id="OGM93075.1"/>
    </source>
</evidence>
<dbReference type="InterPro" id="IPR032466">
    <property type="entry name" value="Metal_Hydrolase"/>
</dbReference>
<protein>
    <recommendedName>
        <fullName evidence="5">Amidohydrolase 3 domain-containing protein</fullName>
    </recommendedName>
</protein>
<organism evidence="3 4">
    <name type="scientific">Candidatus Wolfebacteria bacterium RIFOXYB1_FULL_54_12</name>
    <dbReference type="NCBI Taxonomy" id="1802559"/>
    <lineage>
        <taxon>Bacteria</taxon>
        <taxon>Candidatus Wolfeibacteriota</taxon>
    </lineage>
</organism>
<dbReference type="Gene3D" id="3.20.20.140">
    <property type="entry name" value="Metal-dependent hydrolases"/>
    <property type="match status" value="2"/>
</dbReference>
<comment type="similarity">
    <text evidence="1">Belongs to the metallo-dependent hydrolases superfamily. NagA family.</text>
</comment>
<dbReference type="Proteomes" id="UP000176422">
    <property type="component" value="Unassembled WGS sequence"/>
</dbReference>
<name>A0A1F8DZ95_9BACT</name>
<dbReference type="InterPro" id="IPR011059">
    <property type="entry name" value="Metal-dep_hydrolase_composite"/>
</dbReference>
<gene>
    <name evidence="3" type="ORF">A2372_01505</name>
</gene>
<dbReference type="SUPFAM" id="SSF51338">
    <property type="entry name" value="Composite domain of metallo-dependent hydrolases"/>
    <property type="match status" value="1"/>
</dbReference>
<dbReference type="Gene3D" id="3.30.1490.130">
    <property type="entry name" value="D-aminoacylase. Domain 3"/>
    <property type="match status" value="1"/>
</dbReference>
<dbReference type="EMBL" id="MGIT01000001">
    <property type="protein sequence ID" value="OGM93075.1"/>
    <property type="molecule type" value="Genomic_DNA"/>
</dbReference>
<dbReference type="GO" id="GO:0006046">
    <property type="term" value="P:N-acetylglucosamine catabolic process"/>
    <property type="evidence" value="ECO:0007669"/>
    <property type="project" value="TreeGrafter"/>
</dbReference>
<evidence type="ECO:0000256" key="2">
    <source>
        <dbReference type="ARBA" id="ARBA00022801"/>
    </source>
</evidence>
<sequence>MGCVLWKRYGKCRILYAYARAINGPRPLFVSMTTLIKNILLIDGSGQPAVKADVLLKNEKIAAVGLFPRYQADTIIDGMGAYLAPGFIDINTNSDRYLTIFSDPSQKQFLLQGITTIIGGQDGLSLAPLLYGSLDLQKFWTDPYAINVDWHTVEDFFDVLRRRPLGVNFGTLVGHSTLRHTIIGNDFRDLTAKELDVFRSMLAQAMHEGAFGISFDLQSPIASLTPAKEIKLALETIEKYRGLATFKIRSGSDSTVHLGDTKEHFVPAVMELINLSKETGARVVINNFSPLIGLEESYRTAIESIEANTANADVHFSMHPFGYSVVPIVSFLPVWAQRGGAEEILKNLESPELTAKIITDLSGFSGDDIVIHDAPEFDYLVGKTLRSFGEDRGTTMPETLLGLMRLTKLRASLVHHNLSLDEFSHALASDRSFIASSGDSFEDKRLRTRLQLFTDSIPAYLGKMLAEKPIALEAAIHKLTGLPAQLLGLKQRGFVREGYFADLVLFRDAHVETVFVNGAMAVREGAYADVINGRTLIHANE</sequence>
<accession>A0A1F8DZ95</accession>
<keyword evidence="2" id="KW-0378">Hydrolase</keyword>
<comment type="caution">
    <text evidence="3">The sequence shown here is derived from an EMBL/GenBank/DDBJ whole genome shotgun (WGS) entry which is preliminary data.</text>
</comment>
<dbReference type="PANTHER" id="PTHR11113">
    <property type="entry name" value="N-ACETYLGLUCOSAMINE-6-PHOSPHATE DEACETYLASE"/>
    <property type="match status" value="1"/>
</dbReference>
<dbReference type="SUPFAM" id="SSF51556">
    <property type="entry name" value="Metallo-dependent hydrolases"/>
    <property type="match status" value="1"/>
</dbReference>
<evidence type="ECO:0000313" key="4">
    <source>
        <dbReference type="Proteomes" id="UP000176422"/>
    </source>
</evidence>
<dbReference type="AlphaFoldDB" id="A0A1F8DZ95"/>
<proteinExistence type="inferred from homology"/>